<gene>
    <name evidence="1" type="ORF">ERUC_LOCUS10654</name>
</gene>
<dbReference type="Proteomes" id="UP001642260">
    <property type="component" value="Unassembled WGS sequence"/>
</dbReference>
<dbReference type="AlphaFoldDB" id="A0ABC8JFT0"/>
<evidence type="ECO:0000313" key="2">
    <source>
        <dbReference type="Proteomes" id="UP001642260"/>
    </source>
</evidence>
<keyword evidence="2" id="KW-1185">Reference proteome</keyword>
<organism evidence="1 2">
    <name type="scientific">Eruca vesicaria subsp. sativa</name>
    <name type="common">Garden rocket</name>
    <name type="synonym">Eruca sativa</name>
    <dbReference type="NCBI Taxonomy" id="29727"/>
    <lineage>
        <taxon>Eukaryota</taxon>
        <taxon>Viridiplantae</taxon>
        <taxon>Streptophyta</taxon>
        <taxon>Embryophyta</taxon>
        <taxon>Tracheophyta</taxon>
        <taxon>Spermatophyta</taxon>
        <taxon>Magnoliopsida</taxon>
        <taxon>eudicotyledons</taxon>
        <taxon>Gunneridae</taxon>
        <taxon>Pentapetalae</taxon>
        <taxon>rosids</taxon>
        <taxon>malvids</taxon>
        <taxon>Brassicales</taxon>
        <taxon>Brassicaceae</taxon>
        <taxon>Brassiceae</taxon>
        <taxon>Eruca</taxon>
    </lineage>
</organism>
<sequence length="91" mass="9846">MTTARPVLGVDHLRHESSRPSSSLKWIISSINVSGVARLQRRLSPASLFSAVINSVVIISAISLKKPQQTDPPTIPVVKLFLSGDFPEGEI</sequence>
<dbReference type="EMBL" id="CAKOAT010105043">
    <property type="protein sequence ID" value="CAH8326437.1"/>
    <property type="molecule type" value="Genomic_DNA"/>
</dbReference>
<proteinExistence type="predicted"/>
<comment type="caution">
    <text evidence="1">The sequence shown here is derived from an EMBL/GenBank/DDBJ whole genome shotgun (WGS) entry which is preliminary data.</text>
</comment>
<name>A0ABC8JFT0_ERUVS</name>
<evidence type="ECO:0000313" key="1">
    <source>
        <dbReference type="EMBL" id="CAH8326437.1"/>
    </source>
</evidence>
<reference evidence="1 2" key="1">
    <citation type="submission" date="2022-03" db="EMBL/GenBank/DDBJ databases">
        <authorList>
            <person name="Macdonald S."/>
            <person name="Ahmed S."/>
            <person name="Newling K."/>
        </authorList>
    </citation>
    <scope>NUCLEOTIDE SEQUENCE [LARGE SCALE GENOMIC DNA]</scope>
</reference>
<accession>A0ABC8JFT0</accession>
<protein>
    <submittedName>
        <fullName evidence="1">Uncharacterized protein</fullName>
    </submittedName>
</protein>